<dbReference type="RefSeq" id="WP_338103168.1">
    <property type="nucleotide sequence ID" value="NZ_CP131060.1"/>
</dbReference>
<dbReference type="InterPro" id="IPR008286">
    <property type="entry name" value="Prn/Lys/Arg_de-COase_C"/>
</dbReference>
<dbReference type="Pfam" id="PF01276">
    <property type="entry name" value="OKR_DC_1"/>
    <property type="match status" value="1"/>
</dbReference>
<keyword evidence="8" id="KW-1185">Reference proteome</keyword>
<dbReference type="Proteomes" id="UP001303587">
    <property type="component" value="Chromosome"/>
</dbReference>
<keyword evidence="5 7" id="KW-0456">Lyase</keyword>
<feature type="domain" description="Orn/Lys/Arg decarboxylases family 1 pyridoxal-P attachment site" evidence="6">
    <location>
        <begin position="220"/>
        <end position="234"/>
    </location>
</feature>
<dbReference type="Gene3D" id="3.40.640.10">
    <property type="entry name" value="Type I PLP-dependent aspartate aminotransferase-like (Major domain)"/>
    <property type="match status" value="1"/>
</dbReference>
<evidence type="ECO:0000313" key="8">
    <source>
        <dbReference type="Proteomes" id="UP001303587"/>
    </source>
</evidence>
<evidence type="ECO:0000256" key="1">
    <source>
        <dbReference type="ARBA" id="ARBA00001933"/>
    </source>
</evidence>
<dbReference type="GeneID" id="89229782"/>
<reference evidence="7 8" key="1">
    <citation type="submission" date="2023-07" db="EMBL/GenBank/DDBJ databases">
        <title>Closed genoem sequence of Methanosarcinaceae archaeon Ac7.</title>
        <authorList>
            <person name="Poehlein A."/>
            <person name="Protasov E."/>
            <person name="Platt K."/>
            <person name="Reeh H."/>
            <person name="Daniel R."/>
            <person name="Brune A."/>
        </authorList>
    </citation>
    <scope>NUCLEOTIDE SEQUENCE [LARGE SCALE GENOMIC DNA]</scope>
    <source>
        <strain evidence="7 8">Ac7</strain>
    </source>
</reference>
<evidence type="ECO:0000256" key="2">
    <source>
        <dbReference type="ARBA" id="ARBA00010671"/>
    </source>
</evidence>
<dbReference type="PANTHER" id="PTHR43277">
    <property type="entry name" value="ARGININE DECARBOXYLASE"/>
    <property type="match status" value="1"/>
</dbReference>
<dbReference type="AlphaFoldDB" id="A0AA96V422"/>
<dbReference type="GO" id="GO:0008792">
    <property type="term" value="F:arginine decarboxylase activity"/>
    <property type="evidence" value="ECO:0007669"/>
    <property type="project" value="UniProtKB-EC"/>
</dbReference>
<evidence type="ECO:0000256" key="3">
    <source>
        <dbReference type="ARBA" id="ARBA00022793"/>
    </source>
</evidence>
<comment type="similarity">
    <text evidence="2">Belongs to the Orn/Lys/Arg decarboxylase class-I family.</text>
</comment>
<dbReference type="Gene3D" id="3.90.100.10">
    <property type="entry name" value="Orn/Lys/Arg decarboxylase, C-terminal domain"/>
    <property type="match status" value="1"/>
</dbReference>
<comment type="cofactor">
    <cofactor evidence="1">
        <name>pyridoxal 5'-phosphate</name>
        <dbReference type="ChEBI" id="CHEBI:597326"/>
    </cofactor>
</comment>
<dbReference type="SUPFAM" id="SSF53383">
    <property type="entry name" value="PLP-dependent transferases"/>
    <property type="match status" value="1"/>
</dbReference>
<dbReference type="Pfam" id="PF03711">
    <property type="entry name" value="OKR_DC_1_C"/>
    <property type="match status" value="1"/>
</dbReference>
<protein>
    <submittedName>
        <fullName evidence="7">Arginine decarboxylase</fullName>
        <ecNumber evidence="7">4.1.1.19</ecNumber>
    </submittedName>
</protein>
<evidence type="ECO:0000256" key="4">
    <source>
        <dbReference type="ARBA" id="ARBA00022898"/>
    </source>
</evidence>
<dbReference type="InterPro" id="IPR015421">
    <property type="entry name" value="PyrdxlP-dep_Trfase_major"/>
</dbReference>
<dbReference type="InterPro" id="IPR000310">
    <property type="entry name" value="Orn/Lys/Arg_deCO2ase_major_dom"/>
</dbReference>
<sequence>MDQNATPIIDALKKFRDKGITSYDVPGHKRGRRVCDFQKLVGKEVYLMDVNSPVGLDTFAHPVGVIKESLELAAEAYKSDNAFYIVNGSSSGVHIMIMTVCYDGEKILIPRNAHKSVTNALILSGAVPVFMEPEINQGFGIASGITLETIKSYVEDNPDAKALFLVYPTYYGACSDLEAIIQFAHSKGIVVMVDQAHGAHFSFSTSLPKSAAELGADLVVASTHKTGGSLTQSAMLLHNEGLVKYHSVKKRVLMFHTTSPSYLLMASLESARKMLAIEGESIFSELVAECKKLKKELNNLPGLMVLDDSSGVKTMTYDPTKIVINITKLGLDGFDVYDIMFEKYGIQLELAEPTIVLAVIGVGDDKETVWKLYDAFADLAATYYGKYEMLDIPEETVHVPPQIMSPRQAFYADKKSMKLEEAIGEVAAEAVMIYPPGIPICIPGELITPETVEEIIYCRENSDCVQKDSREGDRILVVVREESEE</sequence>
<accession>A0AA96V422</accession>
<dbReference type="CDD" id="cd00615">
    <property type="entry name" value="Orn_deC_like"/>
    <property type="match status" value="1"/>
</dbReference>
<keyword evidence="3" id="KW-0210">Decarboxylase</keyword>
<evidence type="ECO:0000313" key="7">
    <source>
        <dbReference type="EMBL" id="WNY25125.1"/>
    </source>
</evidence>
<proteinExistence type="inferred from homology"/>
<evidence type="ECO:0000259" key="6">
    <source>
        <dbReference type="PROSITE" id="PS00703"/>
    </source>
</evidence>
<dbReference type="PANTHER" id="PTHR43277:SF4">
    <property type="entry name" value="ARGININE DECARBOXYLASE"/>
    <property type="match status" value="1"/>
</dbReference>
<name>A0AA96V422_9EURY</name>
<keyword evidence="4" id="KW-0663">Pyridoxal phosphate</keyword>
<evidence type="ECO:0000256" key="5">
    <source>
        <dbReference type="ARBA" id="ARBA00023239"/>
    </source>
</evidence>
<dbReference type="EMBL" id="CP131060">
    <property type="protein sequence ID" value="WNY25125.1"/>
    <property type="molecule type" value="Genomic_DNA"/>
</dbReference>
<organism evidence="7 8">
    <name type="scientific">Methanolapillus millepedarum</name>
    <dbReference type="NCBI Taxonomy" id="3028296"/>
    <lineage>
        <taxon>Archaea</taxon>
        <taxon>Methanobacteriati</taxon>
        <taxon>Methanobacteriota</taxon>
        <taxon>Stenosarchaea group</taxon>
        <taxon>Methanomicrobia</taxon>
        <taxon>Methanosarcinales</taxon>
        <taxon>Methanosarcinaceae</taxon>
        <taxon>Methanolapillus</taxon>
    </lineage>
</organism>
<dbReference type="InterPro" id="IPR052357">
    <property type="entry name" value="Orn_Lys_Arg_decarboxylase-I"/>
</dbReference>
<gene>
    <name evidence="7" type="primary">speA</name>
    <name evidence="7" type="ORF">MsAc7_06670</name>
</gene>
<dbReference type="EC" id="4.1.1.19" evidence="7"/>
<dbReference type="PROSITE" id="PS00703">
    <property type="entry name" value="OKR_DC_1"/>
    <property type="match status" value="1"/>
</dbReference>
<dbReference type="InterPro" id="IPR015424">
    <property type="entry name" value="PyrdxlP-dep_Trfase"/>
</dbReference>